<proteinExistence type="predicted"/>
<feature type="compositionally biased region" description="Polar residues" evidence="1">
    <location>
        <begin position="33"/>
        <end position="46"/>
    </location>
</feature>
<dbReference type="Proteomes" id="UP000198929">
    <property type="component" value="Unassembled WGS sequence"/>
</dbReference>
<organism evidence="3 4">
    <name type="scientific">Corynebacterium cystitidis DSM 20524</name>
    <dbReference type="NCBI Taxonomy" id="1121357"/>
    <lineage>
        <taxon>Bacteria</taxon>
        <taxon>Bacillati</taxon>
        <taxon>Actinomycetota</taxon>
        <taxon>Actinomycetes</taxon>
        <taxon>Mycobacteriales</taxon>
        <taxon>Corynebacteriaceae</taxon>
        <taxon>Corynebacterium</taxon>
    </lineage>
</organism>
<feature type="region of interest" description="Disordered" evidence="1">
    <location>
        <begin position="28"/>
        <end position="75"/>
    </location>
</feature>
<evidence type="ECO:0000313" key="4">
    <source>
        <dbReference type="Proteomes" id="UP000198929"/>
    </source>
</evidence>
<dbReference type="PROSITE" id="PS51257">
    <property type="entry name" value="PROKAR_LIPOPROTEIN"/>
    <property type="match status" value="1"/>
</dbReference>
<dbReference type="AlphaFoldDB" id="A0A1H9W2J4"/>
<dbReference type="RefSeq" id="WP_092260650.1">
    <property type="nucleotide sequence ID" value="NZ_CP047199.1"/>
</dbReference>
<accession>A0A1H9W2J4</accession>
<protein>
    <submittedName>
        <fullName evidence="3">Uncharacterized protein</fullName>
    </submittedName>
</protein>
<gene>
    <name evidence="3" type="ORF">SAMN05661109_02506</name>
</gene>
<reference evidence="4" key="1">
    <citation type="submission" date="2016-10" db="EMBL/GenBank/DDBJ databases">
        <authorList>
            <person name="Varghese N."/>
            <person name="Submissions S."/>
        </authorList>
    </citation>
    <scope>NUCLEOTIDE SEQUENCE [LARGE SCALE GENOMIC DNA]</scope>
    <source>
        <strain evidence="4">DSM 20524</strain>
    </source>
</reference>
<keyword evidence="2" id="KW-0732">Signal</keyword>
<sequence length="210" mass="22611">MKRGPIRSLGSLAALALALSVASCAQPNEEFSGASTQQDSAVTADSASKDGQEVVGRETHPQDEQPDITTGAPVPAVETSARVDQAFIEDTLNAIHTVLKEPTVVRDMSQVLSGQATEDIDNQRIELETTGLRLDGDVSVTSTREVESPQPDTVTHDVCVDNSDVRTLDENNNVISSSEDQGRSRMLLTFTRNGQLWTLSELTFPDDPNC</sequence>
<feature type="chain" id="PRO_5038916329" evidence="2">
    <location>
        <begin position="26"/>
        <end position="210"/>
    </location>
</feature>
<feature type="compositionally biased region" description="Basic and acidic residues" evidence="1">
    <location>
        <begin position="47"/>
        <end position="63"/>
    </location>
</feature>
<evidence type="ECO:0000256" key="1">
    <source>
        <dbReference type="SAM" id="MobiDB-lite"/>
    </source>
</evidence>
<keyword evidence="4" id="KW-1185">Reference proteome</keyword>
<evidence type="ECO:0000256" key="2">
    <source>
        <dbReference type="SAM" id="SignalP"/>
    </source>
</evidence>
<dbReference type="EMBL" id="FOGQ01000016">
    <property type="protein sequence ID" value="SES28078.1"/>
    <property type="molecule type" value="Genomic_DNA"/>
</dbReference>
<feature type="signal peptide" evidence="2">
    <location>
        <begin position="1"/>
        <end position="25"/>
    </location>
</feature>
<evidence type="ECO:0000313" key="3">
    <source>
        <dbReference type="EMBL" id="SES28078.1"/>
    </source>
</evidence>
<name>A0A1H9W2J4_9CORY</name>